<comment type="caution">
    <text evidence="2">The sequence shown here is derived from an EMBL/GenBank/DDBJ whole genome shotgun (WGS) entry which is preliminary data.</text>
</comment>
<accession>A0A4S4FV36</accession>
<sequence>MTGEWTAARGPARPEGMATPTIVVAHGAGAGMRHPFLVGFTEAVADEGVSSLRFNFSYTEAGRRMPDRPPAAIAAWRAAMQAASARSSGPVWAAGKSFGGRMATMAVAEGMPAAGIVLLGYPLHPPGRPEKIRDEHLYGITVPMLFLQGRNDTFATGTLLDHVVSRIGSNARLDWIEGGDHSFAIAGARRPADVNGASLAPRVAAYVRAH</sequence>
<evidence type="ECO:0000259" key="1">
    <source>
        <dbReference type="Pfam" id="PF20408"/>
    </source>
</evidence>
<evidence type="ECO:0000313" key="3">
    <source>
        <dbReference type="Proteomes" id="UP000307380"/>
    </source>
</evidence>
<dbReference type="GO" id="GO:0016787">
    <property type="term" value="F:hydrolase activity"/>
    <property type="evidence" value="ECO:0007669"/>
    <property type="project" value="UniProtKB-KW"/>
</dbReference>
<dbReference type="InterPro" id="IPR029058">
    <property type="entry name" value="AB_hydrolase_fold"/>
</dbReference>
<dbReference type="EMBL" id="SSSN01000005">
    <property type="protein sequence ID" value="THG34603.1"/>
    <property type="molecule type" value="Genomic_DNA"/>
</dbReference>
<proteinExistence type="predicted"/>
<reference evidence="2 3" key="1">
    <citation type="submission" date="2019-04" db="EMBL/GenBank/DDBJ databases">
        <authorList>
            <person name="Jiang L."/>
        </authorList>
    </citation>
    <scope>NUCLEOTIDE SEQUENCE [LARGE SCALE GENOMIC DNA]</scope>
    <source>
        <strain evidence="2 3">YIM 131861</strain>
    </source>
</reference>
<dbReference type="Proteomes" id="UP000307380">
    <property type="component" value="Unassembled WGS sequence"/>
</dbReference>
<dbReference type="InterPro" id="IPR026555">
    <property type="entry name" value="NSL3/Tex30"/>
</dbReference>
<dbReference type="InterPro" id="IPR046879">
    <property type="entry name" value="KANL3/Tex30_Abhydrolase"/>
</dbReference>
<dbReference type="PANTHER" id="PTHR13136:SF11">
    <property type="entry name" value="TESTIS-EXPRESSED PROTEIN 30"/>
    <property type="match status" value="1"/>
</dbReference>
<dbReference type="Pfam" id="PF20408">
    <property type="entry name" value="Abhydrolase_11"/>
    <property type="match status" value="1"/>
</dbReference>
<dbReference type="OrthoDB" id="652634at2"/>
<feature type="domain" description="KANL3/Tex30 alpha/beta hydrolase-like" evidence="1">
    <location>
        <begin position="20"/>
        <end position="185"/>
    </location>
</feature>
<protein>
    <submittedName>
        <fullName evidence="2">Dienelactone hydrolase</fullName>
    </submittedName>
</protein>
<evidence type="ECO:0000313" key="2">
    <source>
        <dbReference type="EMBL" id="THG34603.1"/>
    </source>
</evidence>
<gene>
    <name evidence="2" type="ORF">E6C70_09410</name>
</gene>
<dbReference type="Gene3D" id="3.40.50.1820">
    <property type="entry name" value="alpha/beta hydrolase"/>
    <property type="match status" value="1"/>
</dbReference>
<dbReference type="PANTHER" id="PTHR13136">
    <property type="entry name" value="TESTIS DEVELOPMENT PROTEIN PRTD"/>
    <property type="match status" value="1"/>
</dbReference>
<dbReference type="AlphaFoldDB" id="A0A4S4FV36"/>
<name>A0A4S4FV36_9MICO</name>
<keyword evidence="2" id="KW-0378">Hydrolase</keyword>
<organism evidence="2 3">
    <name type="scientific">Orlajensenia flava</name>
    <dbReference type="NCBI Taxonomy" id="2565934"/>
    <lineage>
        <taxon>Bacteria</taxon>
        <taxon>Bacillati</taxon>
        <taxon>Actinomycetota</taxon>
        <taxon>Actinomycetes</taxon>
        <taxon>Micrococcales</taxon>
        <taxon>Microbacteriaceae</taxon>
        <taxon>Orlajensenia</taxon>
    </lineage>
</organism>
<keyword evidence="3" id="KW-1185">Reference proteome</keyword>
<dbReference type="RefSeq" id="WP_136424402.1">
    <property type="nucleotide sequence ID" value="NZ_SSSN01000005.1"/>
</dbReference>
<dbReference type="SUPFAM" id="SSF53474">
    <property type="entry name" value="alpha/beta-Hydrolases"/>
    <property type="match status" value="1"/>
</dbReference>